<organism evidence="2 3">
    <name type="scientific">Allohahella marinimesophila</name>
    <dbReference type="NCBI Taxonomy" id="1054972"/>
    <lineage>
        <taxon>Bacteria</taxon>
        <taxon>Pseudomonadati</taxon>
        <taxon>Pseudomonadota</taxon>
        <taxon>Gammaproteobacteria</taxon>
        <taxon>Oceanospirillales</taxon>
        <taxon>Hahellaceae</taxon>
        <taxon>Allohahella</taxon>
    </lineage>
</organism>
<evidence type="ECO:0008006" key="4">
    <source>
        <dbReference type="Google" id="ProtNLM"/>
    </source>
</evidence>
<dbReference type="Pfam" id="PF11604">
    <property type="entry name" value="CusF_Ec"/>
    <property type="match status" value="1"/>
</dbReference>
<name>A0ABP7Q6I0_9GAMM</name>
<dbReference type="RefSeq" id="WP_344809290.1">
    <property type="nucleotide sequence ID" value="NZ_BAABBO010000021.1"/>
</dbReference>
<evidence type="ECO:0000313" key="2">
    <source>
        <dbReference type="EMBL" id="GAA3977241.1"/>
    </source>
</evidence>
<feature type="signal peptide" evidence="1">
    <location>
        <begin position="1"/>
        <end position="24"/>
    </location>
</feature>
<keyword evidence="1" id="KW-0732">Signal</keyword>
<evidence type="ECO:0000256" key="1">
    <source>
        <dbReference type="SAM" id="SignalP"/>
    </source>
</evidence>
<feature type="chain" id="PRO_5047084679" description="Cu and Ag efflux protein CusF" evidence="1">
    <location>
        <begin position="25"/>
        <end position="138"/>
    </location>
</feature>
<sequence length="138" mass="14966">MTIKHFVLASALLTVSLANTFAVADSGHGHDKAMKKDGGMMMEDGKMMEGDMGKMDGMMKDKHADAMTKGTLRKVDTEARTLTIKHGPIKNLGMPPMTMVFQTEDSVDLSELEAGDKVEFKVVDKSGKMTVTEIKAAN</sequence>
<evidence type="ECO:0000313" key="3">
    <source>
        <dbReference type="Proteomes" id="UP001501337"/>
    </source>
</evidence>
<keyword evidence="3" id="KW-1185">Reference proteome</keyword>
<gene>
    <name evidence="2" type="ORF">GCM10022278_37500</name>
</gene>
<proteinExistence type="predicted"/>
<protein>
    <recommendedName>
        <fullName evidence="4">Cu and Ag efflux protein CusF</fullName>
    </recommendedName>
</protein>
<dbReference type="Proteomes" id="UP001501337">
    <property type="component" value="Unassembled WGS sequence"/>
</dbReference>
<accession>A0ABP7Q6I0</accession>
<comment type="caution">
    <text evidence="2">The sequence shown here is derived from an EMBL/GenBank/DDBJ whole genome shotgun (WGS) entry which is preliminary data.</text>
</comment>
<reference evidence="3" key="1">
    <citation type="journal article" date="2019" name="Int. J. Syst. Evol. Microbiol.">
        <title>The Global Catalogue of Microorganisms (GCM) 10K type strain sequencing project: providing services to taxonomists for standard genome sequencing and annotation.</title>
        <authorList>
            <consortium name="The Broad Institute Genomics Platform"/>
            <consortium name="The Broad Institute Genome Sequencing Center for Infectious Disease"/>
            <person name="Wu L."/>
            <person name="Ma J."/>
        </authorList>
    </citation>
    <scope>NUCLEOTIDE SEQUENCE [LARGE SCALE GENOMIC DNA]</scope>
    <source>
        <strain evidence="3">JCM 17555</strain>
    </source>
</reference>
<dbReference type="Gene3D" id="2.40.50.320">
    <property type="entry name" value="Copper binding periplasmic protein CusF"/>
    <property type="match status" value="1"/>
</dbReference>
<dbReference type="InterPro" id="IPR042230">
    <property type="entry name" value="CusF_sf"/>
</dbReference>
<dbReference type="InterPro" id="IPR021647">
    <property type="entry name" value="CusF_Ec"/>
</dbReference>
<dbReference type="EMBL" id="BAABBO010000021">
    <property type="protein sequence ID" value="GAA3977241.1"/>
    <property type="molecule type" value="Genomic_DNA"/>
</dbReference>